<feature type="compositionally biased region" description="Polar residues" evidence="1">
    <location>
        <begin position="469"/>
        <end position="480"/>
    </location>
</feature>
<organism evidence="2 3">
    <name type="scientific">Calycina marina</name>
    <dbReference type="NCBI Taxonomy" id="1763456"/>
    <lineage>
        <taxon>Eukaryota</taxon>
        <taxon>Fungi</taxon>
        <taxon>Dikarya</taxon>
        <taxon>Ascomycota</taxon>
        <taxon>Pezizomycotina</taxon>
        <taxon>Leotiomycetes</taxon>
        <taxon>Helotiales</taxon>
        <taxon>Pezizellaceae</taxon>
        <taxon>Calycina</taxon>
    </lineage>
</organism>
<sequence length="1347" mass="151207">MRDWSGRSNMEWYLMKILEDGAFLLDKPEDQAGTRIHVEPRSSKDSIAADEFYDVAVLGLFEVVDDSGAGGIPEGLIELGNAILKKLDPKLHHAVRKFFISKWLFSVFLLNAIIHPEIYGMMSEYHITEYGRQKILKEVAMRVQKLVVDKLWESSPSTPPAIKEHIESIMARFRANRSSKSSAKLLPARSITSLRETAEVHPYLVLGPADLLAMVNGLHPERRPTSSSLSRDHLNGLRSGASSISGISAASRQVVPQRAAFDNASTISNSGSSVISDFTTSREPLLNSTSNPSQRFSPTSSFRSKRLSYHEDESFELHVALHEMTQTLGSEVISGACHPCAEKWAVLFMSPDGQKLSTQMMHDPDDEIEEEEYTSSSDDGVDNNTSRSDLDKDYHQLRDSILKLVEDYEIPQSHDPMNESKTFSNRTSVVESPRKKHRSRAGSAAQSRSNNPYRTRDVSPVDPIRQSEAKSTQARSNGRQTPPDIEAPSVLVTMLEAALRQCQAQSDFVNAHLYWRTLNQLQQLSSKTLKQDGFASLLSIFSRGPRDTIRRATSAVEEYDAWSVWLKQSQERHDSTIDLMMRRLKALRDKMWYVTDVRNSKAYENARSISVALKCMASPKKVIKQSQYASKSRAGSRLASNNFLLKSETQVLAEVAASDEQGGSNKLSDEQSDTTLRWLSQFGIENFCKGEERIHRFCLEIEACINKLVGDNLVEAPDLWSSDLYYRDRRILDSGRQKGDTFLSNFRSLNLSENDDLEHEAGQRGLRNGDFGRYGNRDLRTMSMRNSSQQSFDSGRYSMSRISTNGDMFENQDYFGTVSPVLTIDSSTTFWSPFQGRTQSPTTSISSARPGTSSSTNETVMLREERANMAKQRFVTDLKQTLTSLLLSDLGTLVFARGSETDSWFSSDLAQECMERKERIERWARKKSKRRTLEKKRSFKDLRGAHNSKSDVPFERPSGLYDKMEKGSVSRLNPDQCIVDIHSTAESSSTNDTVISMPRKLMKEAEKRKSIAKDMESPDFPYRNAFRRLLRMFSVHPNPYSKLNTLFELEHLIVAYLTPAASRRPRPRQDVLSFPSDTPHATLSAPNEPISNSAPAKNLDEAIDNCKERRSHTVGLVESASPINRSAERSFNSSNPASTDMIVDVLQDLFRDANIRPKTLFRDLQFIASFVPASILDKTERGKAFWDAGLAALGLKQDVCRTMIEIADEVVQHDLATQPERRKTSAIIDSMQPTLANGELMKYSMEDAARMFTITAKEGEPAAERELGIFYIAHPDLVEKVIAPLSKPSQTFKTQVMDVHGGGGTGRADPATMCIALHWMELSALGGDALAQNFLNQRKSQEINETS</sequence>
<feature type="region of interest" description="Disordered" evidence="1">
    <location>
        <begin position="366"/>
        <end position="393"/>
    </location>
</feature>
<feature type="region of interest" description="Disordered" evidence="1">
    <location>
        <begin position="411"/>
        <end position="485"/>
    </location>
</feature>
<protein>
    <submittedName>
        <fullName evidence="2">Uncharacterized protein</fullName>
    </submittedName>
</protein>
<keyword evidence="3" id="KW-1185">Reference proteome</keyword>
<dbReference type="OrthoDB" id="3548913at2759"/>
<comment type="caution">
    <text evidence="2">The sequence shown here is derived from an EMBL/GenBank/DDBJ whole genome shotgun (WGS) entry which is preliminary data.</text>
</comment>
<evidence type="ECO:0000256" key="1">
    <source>
        <dbReference type="SAM" id="MobiDB-lite"/>
    </source>
</evidence>
<name>A0A9P8CIE9_9HELO</name>
<evidence type="ECO:0000313" key="2">
    <source>
        <dbReference type="EMBL" id="KAG9246406.1"/>
    </source>
</evidence>
<reference evidence="2" key="1">
    <citation type="journal article" date="2021" name="IMA Fungus">
        <title>Genomic characterization of three marine fungi, including Emericellopsis atlantica sp. nov. with signatures of a generalist lifestyle and marine biomass degradation.</title>
        <authorList>
            <person name="Hagestad O.C."/>
            <person name="Hou L."/>
            <person name="Andersen J.H."/>
            <person name="Hansen E.H."/>
            <person name="Altermark B."/>
            <person name="Li C."/>
            <person name="Kuhnert E."/>
            <person name="Cox R.J."/>
            <person name="Crous P.W."/>
            <person name="Spatafora J.W."/>
            <person name="Lail K."/>
            <person name="Amirebrahimi M."/>
            <person name="Lipzen A."/>
            <person name="Pangilinan J."/>
            <person name="Andreopoulos W."/>
            <person name="Hayes R.D."/>
            <person name="Ng V."/>
            <person name="Grigoriev I.V."/>
            <person name="Jackson S.A."/>
            <person name="Sutton T.D.S."/>
            <person name="Dobson A.D.W."/>
            <person name="Rama T."/>
        </authorList>
    </citation>
    <scope>NUCLEOTIDE SEQUENCE</scope>
    <source>
        <strain evidence="2">TRa3180A</strain>
    </source>
</reference>
<feature type="compositionally biased region" description="Polar residues" evidence="1">
    <location>
        <begin position="1075"/>
        <end position="1095"/>
    </location>
</feature>
<proteinExistence type="predicted"/>
<feature type="compositionally biased region" description="Polar residues" evidence="1">
    <location>
        <begin position="374"/>
        <end position="387"/>
    </location>
</feature>
<accession>A0A9P8CIE9</accession>
<dbReference type="EMBL" id="MU253805">
    <property type="protein sequence ID" value="KAG9246406.1"/>
    <property type="molecule type" value="Genomic_DNA"/>
</dbReference>
<feature type="region of interest" description="Disordered" evidence="1">
    <location>
        <begin position="1065"/>
        <end position="1096"/>
    </location>
</feature>
<gene>
    <name evidence="2" type="ORF">BJ878DRAFT_417034</name>
</gene>
<feature type="compositionally biased region" description="Polar residues" evidence="1">
    <location>
        <begin position="419"/>
        <end position="430"/>
    </location>
</feature>
<feature type="region of interest" description="Disordered" evidence="1">
    <location>
        <begin position="833"/>
        <end position="857"/>
    </location>
</feature>
<evidence type="ECO:0000313" key="3">
    <source>
        <dbReference type="Proteomes" id="UP000887226"/>
    </source>
</evidence>
<dbReference type="PANTHER" id="PTHR42064:SF1">
    <property type="entry name" value="YALI0F28677P"/>
    <property type="match status" value="1"/>
</dbReference>
<dbReference type="Proteomes" id="UP000887226">
    <property type="component" value="Unassembled WGS sequence"/>
</dbReference>
<dbReference type="PANTHER" id="PTHR42064">
    <property type="entry name" value="YALI0F28677P"/>
    <property type="match status" value="1"/>
</dbReference>